<keyword evidence="3" id="KW-0804">Transcription</keyword>
<dbReference type="SMART" id="SM00344">
    <property type="entry name" value="HTH_ASNC"/>
    <property type="match status" value="1"/>
</dbReference>
<dbReference type="PANTHER" id="PTHR30154">
    <property type="entry name" value="LEUCINE-RESPONSIVE REGULATORY PROTEIN"/>
    <property type="match status" value="1"/>
</dbReference>
<evidence type="ECO:0000313" key="5">
    <source>
        <dbReference type="EMBL" id="MET1755712.1"/>
    </source>
</evidence>
<name>A0ABV2D1G4_9SPHN</name>
<evidence type="ECO:0000259" key="4">
    <source>
        <dbReference type="PROSITE" id="PS50956"/>
    </source>
</evidence>
<dbReference type="InterPro" id="IPR019885">
    <property type="entry name" value="Tscrpt_reg_HTH_AsnC-type_CS"/>
</dbReference>
<evidence type="ECO:0000256" key="1">
    <source>
        <dbReference type="ARBA" id="ARBA00023015"/>
    </source>
</evidence>
<dbReference type="PANTHER" id="PTHR30154:SF34">
    <property type="entry name" value="TRANSCRIPTIONAL REGULATOR AZLB"/>
    <property type="match status" value="1"/>
</dbReference>
<gene>
    <name evidence="5" type="ORF">ABVV53_09605</name>
</gene>
<dbReference type="SUPFAM" id="SSF46785">
    <property type="entry name" value="Winged helix' DNA-binding domain"/>
    <property type="match status" value="1"/>
</dbReference>
<dbReference type="InterPro" id="IPR011008">
    <property type="entry name" value="Dimeric_a/b-barrel"/>
</dbReference>
<comment type="caution">
    <text evidence="5">The sequence shown here is derived from an EMBL/GenBank/DDBJ whole genome shotgun (WGS) entry which is preliminary data.</text>
</comment>
<organism evidence="5 6">
    <name type="scientific">Novosphingobium kalidii</name>
    <dbReference type="NCBI Taxonomy" id="3230299"/>
    <lineage>
        <taxon>Bacteria</taxon>
        <taxon>Pseudomonadati</taxon>
        <taxon>Pseudomonadota</taxon>
        <taxon>Alphaproteobacteria</taxon>
        <taxon>Sphingomonadales</taxon>
        <taxon>Sphingomonadaceae</taxon>
        <taxon>Novosphingobium</taxon>
    </lineage>
</organism>
<feature type="domain" description="HTH asnC-type" evidence="4">
    <location>
        <begin position="1"/>
        <end position="62"/>
    </location>
</feature>
<dbReference type="PROSITE" id="PS00519">
    <property type="entry name" value="HTH_ASNC_1"/>
    <property type="match status" value="1"/>
</dbReference>
<dbReference type="Pfam" id="PF01037">
    <property type="entry name" value="AsnC_trans_reg"/>
    <property type="match status" value="1"/>
</dbReference>
<protein>
    <submittedName>
        <fullName evidence="5">Lrp/AsnC family transcriptional regulator</fullName>
    </submittedName>
</protein>
<dbReference type="InterPro" id="IPR019887">
    <property type="entry name" value="Tscrpt_reg_AsnC/Lrp_C"/>
</dbReference>
<proteinExistence type="predicted"/>
<evidence type="ECO:0000256" key="3">
    <source>
        <dbReference type="ARBA" id="ARBA00023163"/>
    </source>
</evidence>
<evidence type="ECO:0000256" key="2">
    <source>
        <dbReference type="ARBA" id="ARBA00023125"/>
    </source>
</evidence>
<dbReference type="Pfam" id="PF13404">
    <property type="entry name" value="HTH_AsnC-type"/>
    <property type="match status" value="1"/>
</dbReference>
<dbReference type="InterPro" id="IPR036390">
    <property type="entry name" value="WH_DNA-bd_sf"/>
</dbReference>
<dbReference type="Proteomes" id="UP001548713">
    <property type="component" value="Unassembled WGS sequence"/>
</dbReference>
<dbReference type="EMBL" id="JBEWLY010000013">
    <property type="protein sequence ID" value="MET1755712.1"/>
    <property type="molecule type" value="Genomic_DNA"/>
</dbReference>
<dbReference type="Gene3D" id="1.10.10.10">
    <property type="entry name" value="Winged helix-like DNA-binding domain superfamily/Winged helix DNA-binding domain"/>
    <property type="match status" value="1"/>
</dbReference>
<keyword evidence="1" id="KW-0805">Transcription regulation</keyword>
<dbReference type="RefSeq" id="WP_353984153.1">
    <property type="nucleotide sequence ID" value="NZ_JBEWLY010000013.1"/>
</dbReference>
<keyword evidence="2" id="KW-0238">DNA-binding</keyword>
<dbReference type="InterPro" id="IPR019888">
    <property type="entry name" value="Tscrpt_reg_AsnC-like"/>
</dbReference>
<keyword evidence="6" id="KW-1185">Reference proteome</keyword>
<dbReference type="InterPro" id="IPR036388">
    <property type="entry name" value="WH-like_DNA-bd_sf"/>
</dbReference>
<dbReference type="PROSITE" id="PS50956">
    <property type="entry name" value="HTH_ASNC_2"/>
    <property type="match status" value="1"/>
</dbReference>
<accession>A0ABV2D1G4</accession>
<dbReference type="Gene3D" id="3.30.70.920">
    <property type="match status" value="1"/>
</dbReference>
<evidence type="ECO:0000313" key="6">
    <source>
        <dbReference type="Proteomes" id="UP001548713"/>
    </source>
</evidence>
<dbReference type="InterPro" id="IPR000485">
    <property type="entry name" value="AsnC-type_HTH_dom"/>
</dbReference>
<sequence>MDRIDWAVLAALEADGRLGYAALGEIVGLSKTPCWTRVQRLEERGVITGYRADIDRSAVGLPLTAFCEVTVDFAHHHDFEAAIKSHPAVLECYTTAGQGDYLLKIVCGDVEHLDTILREQISGIPGVVRSSSTIALKSIKQANGIMPFASQSRQG</sequence>
<dbReference type="PRINTS" id="PR00033">
    <property type="entry name" value="HTHASNC"/>
</dbReference>
<dbReference type="SUPFAM" id="SSF54909">
    <property type="entry name" value="Dimeric alpha+beta barrel"/>
    <property type="match status" value="1"/>
</dbReference>
<reference evidence="5 6" key="1">
    <citation type="submission" date="2024-07" db="EMBL/GenBank/DDBJ databases">
        <title>Novosphingobium kalidii RD2P27.</title>
        <authorList>
            <person name="Sun J.-Q."/>
        </authorList>
    </citation>
    <scope>NUCLEOTIDE SEQUENCE [LARGE SCALE GENOMIC DNA]</scope>
    <source>
        <strain evidence="5 6">RD2P27</strain>
    </source>
</reference>